<protein>
    <submittedName>
        <fullName evidence="3">WecB/TagA/CpsF family glycosyltransferase</fullName>
    </submittedName>
</protein>
<dbReference type="CDD" id="cd06533">
    <property type="entry name" value="Glyco_transf_WecG_TagA"/>
    <property type="match status" value="1"/>
</dbReference>
<dbReference type="RefSeq" id="WP_283757546.1">
    <property type="nucleotide sequence ID" value="NZ_JAQOSQ010000004.1"/>
</dbReference>
<dbReference type="Pfam" id="PF03808">
    <property type="entry name" value="Glyco_tran_WecG"/>
    <property type="match status" value="1"/>
</dbReference>
<keyword evidence="4" id="KW-1185">Reference proteome</keyword>
<evidence type="ECO:0000313" key="3">
    <source>
        <dbReference type="EMBL" id="MDJ1182895.1"/>
    </source>
</evidence>
<evidence type="ECO:0000256" key="2">
    <source>
        <dbReference type="ARBA" id="ARBA00022679"/>
    </source>
</evidence>
<dbReference type="Proteomes" id="UP001232992">
    <property type="component" value="Unassembled WGS sequence"/>
</dbReference>
<dbReference type="PANTHER" id="PTHR34136">
    <property type="match status" value="1"/>
</dbReference>
<name>A0ABT7BUN2_9CYAN</name>
<accession>A0ABT7BUN2</accession>
<reference evidence="3 4" key="1">
    <citation type="submission" date="2023-01" db="EMBL/GenBank/DDBJ databases">
        <title>Novel diversity within Roseofilum (Cyanobacteria; Desertifilaceae) from marine benthic mats with descriptions of four novel species.</title>
        <authorList>
            <person name="Wang Y."/>
            <person name="Berthold D.E."/>
            <person name="Hu J."/>
            <person name="Lefler F.W."/>
            <person name="Laughinghouse H.D. IV."/>
        </authorList>
    </citation>
    <scope>NUCLEOTIDE SEQUENCE [LARGE SCALE GENOMIC DNA]</scope>
    <source>
        <strain evidence="3 4">BLCC-M143</strain>
    </source>
</reference>
<dbReference type="PANTHER" id="PTHR34136:SF1">
    <property type="entry name" value="UDP-N-ACETYL-D-MANNOSAMINURONIC ACID TRANSFERASE"/>
    <property type="match status" value="1"/>
</dbReference>
<dbReference type="InterPro" id="IPR004629">
    <property type="entry name" value="WecG_TagA_CpsF"/>
</dbReference>
<proteinExistence type="predicted"/>
<keyword evidence="1" id="KW-0328">Glycosyltransferase</keyword>
<sequence length="268" mass="30021">MRDAGKQNILGVLVNVIDYEGAVARIIDAAKAKQGLSVSALAVHGVMTGVMDNTHRFRLNHIDLICPDGQPVRWALNLIYKAKLSDRVYGPNLTLKVCEHAAREGLPLYLYGSRQEVLDAFAQNLRDRYPGLQIAGSQPSRFRQTTAEEKQEIAQTIKNSGAAITLVGLGCPRQEVWAYEYRDSLSMPLLAVGAAFDFHAGLLPQAPPSLQGAGLEWLYRLIQEPKRLWKRYVLLNPYYVWLLSLQMLGLRKFDPDSTTVPEQELRYG</sequence>
<evidence type="ECO:0000313" key="4">
    <source>
        <dbReference type="Proteomes" id="UP001232992"/>
    </source>
</evidence>
<gene>
    <name evidence="3" type="ORF">PMH09_06760</name>
</gene>
<dbReference type="NCBIfam" id="TIGR00696">
    <property type="entry name" value="wecG_tagA_cpsF"/>
    <property type="match status" value="1"/>
</dbReference>
<comment type="caution">
    <text evidence="3">The sequence shown here is derived from an EMBL/GenBank/DDBJ whole genome shotgun (WGS) entry which is preliminary data.</text>
</comment>
<keyword evidence="2" id="KW-0808">Transferase</keyword>
<organism evidence="3 4">
    <name type="scientific">Roseofilum casamattae BLCC-M143</name>
    <dbReference type="NCBI Taxonomy" id="3022442"/>
    <lineage>
        <taxon>Bacteria</taxon>
        <taxon>Bacillati</taxon>
        <taxon>Cyanobacteriota</taxon>
        <taxon>Cyanophyceae</taxon>
        <taxon>Desertifilales</taxon>
        <taxon>Desertifilaceae</taxon>
        <taxon>Roseofilum</taxon>
        <taxon>Roseofilum casamattae</taxon>
    </lineage>
</organism>
<dbReference type="EMBL" id="JAQOSQ010000004">
    <property type="protein sequence ID" value="MDJ1182895.1"/>
    <property type="molecule type" value="Genomic_DNA"/>
</dbReference>
<evidence type="ECO:0000256" key="1">
    <source>
        <dbReference type="ARBA" id="ARBA00022676"/>
    </source>
</evidence>